<comment type="caution">
    <text evidence="15">The sequence shown here is derived from an EMBL/GenBank/DDBJ whole genome shotgun (WGS) entry which is preliminary data.</text>
</comment>
<dbReference type="PANTHER" id="PTHR14043:SF2">
    <property type="entry name" value="HOMEOBOX PROTEIN CUT"/>
    <property type="match status" value="1"/>
</dbReference>
<dbReference type="PANTHER" id="PTHR14043">
    <property type="entry name" value="CCAAT DISPLACEMENT PROTEIN-RELATED"/>
    <property type="match status" value="1"/>
</dbReference>
<feature type="domain" description="CASP C-terminal" evidence="13">
    <location>
        <begin position="467"/>
        <end position="716"/>
    </location>
</feature>
<feature type="coiled-coil region" evidence="10">
    <location>
        <begin position="559"/>
        <end position="600"/>
    </location>
</feature>
<reference evidence="16" key="1">
    <citation type="submission" date="2017-03" db="EMBL/GenBank/DDBJ databases">
        <title>Phytopthora megakarya and P. palmivora, two closely related causual agents of cacao black pod achieved similar genome size and gene model numbers by different mechanisms.</title>
        <authorList>
            <person name="Ali S."/>
            <person name="Shao J."/>
            <person name="Larry D.J."/>
            <person name="Kronmiller B."/>
            <person name="Shen D."/>
            <person name="Strem M.D."/>
            <person name="Melnick R.L."/>
            <person name="Guiltinan M.J."/>
            <person name="Tyler B.M."/>
            <person name="Meinhardt L.W."/>
            <person name="Bailey B.A."/>
        </authorList>
    </citation>
    <scope>NUCLEOTIDE SEQUENCE [LARGE SCALE GENOMIC DNA]</scope>
    <source>
        <strain evidence="16">zdho120</strain>
    </source>
</reference>
<evidence type="ECO:0000256" key="11">
    <source>
        <dbReference type="SAM" id="MobiDB-lite"/>
    </source>
</evidence>
<proteinExistence type="inferred from homology"/>
<keyword evidence="7" id="KW-0333">Golgi apparatus</keyword>
<evidence type="ECO:0000256" key="1">
    <source>
        <dbReference type="ARBA" id="ARBA00004409"/>
    </source>
</evidence>
<comment type="similarity">
    <text evidence="2">Belongs to the CASP family.</text>
</comment>
<evidence type="ECO:0000259" key="13">
    <source>
        <dbReference type="Pfam" id="PF08172"/>
    </source>
</evidence>
<feature type="domain" description="Cux N-terminal" evidence="14">
    <location>
        <begin position="36"/>
        <end position="147"/>
    </location>
</feature>
<keyword evidence="6 12" id="KW-1133">Transmembrane helix</keyword>
<dbReference type="Pfam" id="PF25398">
    <property type="entry name" value="CUX1_N"/>
    <property type="match status" value="1"/>
</dbReference>
<dbReference type="OrthoDB" id="10257567at2759"/>
<sequence length="724" mass="81001">MTQVAGDKVMTEVSAAMAPGSSGGDVRPRVRSSATRQSVLPVLQFWKAFDLDSKRVLLDSQGSTMKSDKDASVRSRKKLAESTKQFRRLAADADKAAGAGPLLKAYQEEIDHLTRRAKYSENAFFQLYKGLYAAPDPAPALAMVASSSGTEDLTEENKKLKRELKEYEAEFASLKNQDIAIRKLEEQVAAAARKQDDEVHQQVEKRTRELEGQLENARLEWAQQRRDYERQLEASRAELREAFARLDAMQSDLFAHKQRSGLAPGERSTQSGLARTALDAEMEAISQESLLSQTLQLENAQLKKHLDELLSASTSSEIFDARSEIQAEQDAVVAALRQEVFRLKEAHVTANAASFEESKRLRNELESAQQACKDLEAQLTARPTIEKFHEVTRKLRVLQQLEYNIVDDDDERSKSSSMDASEDIEAADGLEAATVEVEKILVSRVRRLEHSLQECERTLQARTTQLQNVQSDLHDRDDKIREQATLIRSLEESVAALEKARRNRASGVIGGDIGSEILMDAMEDQFTGTSGPSRGNGVGAATTDAASSSSTTSSDSKMLEIVRGQRDRFRERMKELQSEKNRVEELAQSYKSTVTRLETDNMQLYHKIRYLQSYGGASKSASSRVKPNFSALEDGNGGASDVEARYRGMYEEKMNPFVQFNKMENQQRFTNLNPVDKILLTSAKLLLGHRITRNMAFGYILLLHFLVVATLYSFMHVCGVSNDS</sequence>
<evidence type="ECO:0000259" key="14">
    <source>
        <dbReference type="Pfam" id="PF25398"/>
    </source>
</evidence>
<evidence type="ECO:0000256" key="6">
    <source>
        <dbReference type="ARBA" id="ARBA00022989"/>
    </source>
</evidence>
<evidence type="ECO:0000256" key="2">
    <source>
        <dbReference type="ARBA" id="ARBA00006415"/>
    </source>
</evidence>
<evidence type="ECO:0000256" key="9">
    <source>
        <dbReference type="ARBA" id="ARBA00023136"/>
    </source>
</evidence>
<evidence type="ECO:0000313" key="15">
    <source>
        <dbReference type="EMBL" id="OWZ22565.1"/>
    </source>
</evidence>
<feature type="coiled-coil region" evidence="10">
    <location>
        <begin position="452"/>
        <end position="500"/>
    </location>
</feature>
<feature type="coiled-coil region" evidence="10">
    <location>
        <begin position="351"/>
        <end position="378"/>
    </location>
</feature>
<dbReference type="GO" id="GO:0006891">
    <property type="term" value="P:intra-Golgi vesicle-mediated transport"/>
    <property type="evidence" value="ECO:0007669"/>
    <property type="project" value="InterPro"/>
</dbReference>
<feature type="transmembrane region" description="Helical" evidence="12">
    <location>
        <begin position="696"/>
        <end position="715"/>
    </location>
</feature>
<dbReference type="Pfam" id="PF08172">
    <property type="entry name" value="CASP_C"/>
    <property type="match status" value="1"/>
</dbReference>
<keyword evidence="9 12" id="KW-0472">Membrane</keyword>
<feature type="region of interest" description="Disordered" evidence="11">
    <location>
        <begin position="1"/>
        <end position="35"/>
    </location>
</feature>
<dbReference type="STRING" id="4795.A0A225WXT8"/>
<evidence type="ECO:0000256" key="10">
    <source>
        <dbReference type="SAM" id="Coils"/>
    </source>
</evidence>
<dbReference type="InterPro" id="IPR057476">
    <property type="entry name" value="Cux_N"/>
</dbReference>
<evidence type="ECO:0000256" key="12">
    <source>
        <dbReference type="SAM" id="Phobius"/>
    </source>
</evidence>
<evidence type="ECO:0000256" key="5">
    <source>
        <dbReference type="ARBA" id="ARBA00022692"/>
    </source>
</evidence>
<name>A0A225WXT8_9STRA</name>
<dbReference type="GO" id="GO:0000139">
    <property type="term" value="C:Golgi membrane"/>
    <property type="evidence" value="ECO:0007669"/>
    <property type="project" value="UniProtKB-SubCell"/>
</dbReference>
<keyword evidence="5 12" id="KW-0812">Transmembrane</keyword>
<accession>A0A225WXT8</accession>
<gene>
    <name evidence="15" type="ORF">PHMEG_0002704</name>
</gene>
<dbReference type="Proteomes" id="UP000198211">
    <property type="component" value="Unassembled WGS sequence"/>
</dbReference>
<evidence type="ECO:0000256" key="7">
    <source>
        <dbReference type="ARBA" id="ARBA00023034"/>
    </source>
</evidence>
<evidence type="ECO:0000256" key="3">
    <source>
        <dbReference type="ARBA" id="ARBA00018691"/>
    </source>
</evidence>
<evidence type="ECO:0000256" key="4">
    <source>
        <dbReference type="ARBA" id="ARBA00022448"/>
    </source>
</evidence>
<feature type="coiled-coil region" evidence="10">
    <location>
        <begin position="150"/>
        <end position="252"/>
    </location>
</feature>
<organism evidence="15 16">
    <name type="scientific">Phytophthora megakarya</name>
    <dbReference type="NCBI Taxonomy" id="4795"/>
    <lineage>
        <taxon>Eukaryota</taxon>
        <taxon>Sar</taxon>
        <taxon>Stramenopiles</taxon>
        <taxon>Oomycota</taxon>
        <taxon>Peronosporomycetes</taxon>
        <taxon>Peronosporales</taxon>
        <taxon>Peronosporaceae</taxon>
        <taxon>Phytophthora</taxon>
    </lineage>
</organism>
<feature type="compositionally biased region" description="Low complexity" evidence="11">
    <location>
        <begin position="540"/>
        <end position="556"/>
    </location>
</feature>
<keyword evidence="16" id="KW-1185">Reference proteome</keyword>
<comment type="subcellular location">
    <subcellularLocation>
        <location evidence="1">Golgi apparatus membrane</location>
        <topology evidence="1">Single-pass type IV membrane protein</topology>
    </subcellularLocation>
</comment>
<protein>
    <recommendedName>
        <fullName evidence="3">Protein CASP</fullName>
    </recommendedName>
</protein>
<evidence type="ECO:0000256" key="8">
    <source>
        <dbReference type="ARBA" id="ARBA00023054"/>
    </source>
</evidence>
<dbReference type="InterPro" id="IPR012955">
    <property type="entry name" value="CASP_C"/>
</dbReference>
<evidence type="ECO:0000313" key="16">
    <source>
        <dbReference type="Proteomes" id="UP000198211"/>
    </source>
</evidence>
<dbReference type="EMBL" id="NBNE01000126">
    <property type="protein sequence ID" value="OWZ22565.1"/>
    <property type="molecule type" value="Genomic_DNA"/>
</dbReference>
<dbReference type="AlphaFoldDB" id="A0A225WXT8"/>
<feature type="region of interest" description="Disordered" evidence="11">
    <location>
        <begin position="525"/>
        <end position="557"/>
    </location>
</feature>
<keyword evidence="4" id="KW-0813">Transport</keyword>
<keyword evidence="8 10" id="KW-0175">Coiled coil</keyword>